<feature type="transmembrane region" description="Helical" evidence="1">
    <location>
        <begin position="231"/>
        <end position="250"/>
    </location>
</feature>
<evidence type="ECO:0000256" key="1">
    <source>
        <dbReference type="SAM" id="Phobius"/>
    </source>
</evidence>
<gene>
    <name evidence="2" type="ORF">ODALV1_LOCUS27569</name>
</gene>
<comment type="caution">
    <text evidence="2">The sequence shown here is derived from an EMBL/GenBank/DDBJ whole genome shotgun (WGS) entry which is preliminary data.</text>
</comment>
<reference evidence="2 3" key="1">
    <citation type="submission" date="2024-08" db="EMBL/GenBank/DDBJ databases">
        <authorList>
            <person name="Cucini C."/>
            <person name="Frati F."/>
        </authorList>
    </citation>
    <scope>NUCLEOTIDE SEQUENCE [LARGE SCALE GENOMIC DNA]</scope>
</reference>
<feature type="transmembrane region" description="Helical" evidence="1">
    <location>
        <begin position="12"/>
        <end position="36"/>
    </location>
</feature>
<keyword evidence="3" id="KW-1185">Reference proteome</keyword>
<evidence type="ECO:0000313" key="2">
    <source>
        <dbReference type="EMBL" id="CAL8138862.1"/>
    </source>
</evidence>
<keyword evidence="1" id="KW-1133">Transmembrane helix</keyword>
<evidence type="ECO:0000313" key="3">
    <source>
        <dbReference type="Proteomes" id="UP001642540"/>
    </source>
</evidence>
<dbReference type="Proteomes" id="UP001642540">
    <property type="component" value="Unassembled WGS sequence"/>
</dbReference>
<dbReference type="EMBL" id="CAXLJM020000124">
    <property type="protein sequence ID" value="CAL8138862.1"/>
    <property type="molecule type" value="Genomic_DNA"/>
</dbReference>
<keyword evidence="1" id="KW-0472">Membrane</keyword>
<sequence>MSTFETRGFIPFLISLAFYIILGPILLLLCLVNEIVRLGVWFYLQKRYQGKIVLVPDGADALWALKRQERTRMVVVCLKTDKLLPPEKVQENFDQVIFQERDSSGHQVYSKLTQILVTKLGFACWKRDDNFDLKNHIRSLSPNKVFSKNDMQKEITLMFQDMTENRPQWEIILAPRFLDSDEESETSLWIFRYQHAYMDGFSLITLIGKMGHGLTYYIHPQNFHIPFGKKMMFYLNAVIFGPYAFIIITLNKFKSFWPHQIPNDSAKTQTTYAWTNSMNKRDFASGTCPGGVSIGELAALLPYSSLGPQNRFAIFMYHINSLQDDFDRIRSSKEESWKGITGPWIPLSFFVFKVSGRMPVFMHHIVLGGGSNSLMMSNLPISKTKFRMLDVADLLEVWAFPPQPNDTGITLFSAAYENTLKIAISAESSWLKEEELKSIVERIPRVLNEWIKRLD</sequence>
<protein>
    <recommendedName>
        <fullName evidence="4">O-acyltransferase WSD1 C-terminal domain-containing protein</fullName>
    </recommendedName>
</protein>
<evidence type="ECO:0008006" key="4">
    <source>
        <dbReference type="Google" id="ProtNLM"/>
    </source>
</evidence>
<keyword evidence="1" id="KW-0812">Transmembrane</keyword>
<name>A0ABP1RYG6_9HEXA</name>
<proteinExistence type="predicted"/>
<organism evidence="2 3">
    <name type="scientific">Orchesella dallaii</name>
    <dbReference type="NCBI Taxonomy" id="48710"/>
    <lineage>
        <taxon>Eukaryota</taxon>
        <taxon>Metazoa</taxon>
        <taxon>Ecdysozoa</taxon>
        <taxon>Arthropoda</taxon>
        <taxon>Hexapoda</taxon>
        <taxon>Collembola</taxon>
        <taxon>Entomobryomorpha</taxon>
        <taxon>Entomobryoidea</taxon>
        <taxon>Orchesellidae</taxon>
        <taxon>Orchesellinae</taxon>
        <taxon>Orchesella</taxon>
    </lineage>
</organism>
<accession>A0ABP1RYG6</accession>